<dbReference type="PANTHER" id="PTHR45181:SF8">
    <property type="entry name" value="HEAT SHOCK PROTEIN DNAJ WITH TETRATRICOPEPTIDE REPEAT-CONTAINING PROTEIN"/>
    <property type="match status" value="1"/>
</dbReference>
<accession>A0A6A2ZKY9</accession>
<evidence type="ECO:0000313" key="2">
    <source>
        <dbReference type="Proteomes" id="UP000436088"/>
    </source>
</evidence>
<sequence>MQYPITSLHFLEPAISQMNSSTSPIFDSDGEFDCGFGSAFRNGSNPKSAAPVRPRVRLSKVRKPLNGKVRGGLGEVGSDFNPFKQSVQGWGLNNGSDRDFSGNVEIENENDGFVFEANLGAGMKKLISENFGFVFGANGSDGGGGKDSNLDYSFGVARSGLESNWGSGKVKFNKSLNEPDCSDAGFVFGSSQRDSNLCSNSDRIEPTVFAGETIFGPNLHDSSSFHSERGESGKSFRQQVSGYFGKMNMEGETESRKMEPAAVNFNVNGRKSCVEDCVNDFFVFGATSGKGSFSNECEDGIKSSSGNFGVSVDNSCCEKVPSPLKNAPEGGPSQDWSNNGNVNDAVSYNSFNIEKSFQGHVKDDVGLNKTDACASLNLNSQVSNAIDLATVGIEKNNESCSTGNLDQLGTSSSDFKTPECDLSSFKAHLFTEVDEKLDIGLKSGLTKEKRVNKMRGKSKKSYLHKLWSKQQHVLKESNNNNNNKTQFPYVWGKGEVG</sequence>
<reference evidence="1" key="1">
    <citation type="submission" date="2019-09" db="EMBL/GenBank/DDBJ databases">
        <title>Draft genome information of white flower Hibiscus syriacus.</title>
        <authorList>
            <person name="Kim Y.-M."/>
        </authorList>
    </citation>
    <scope>NUCLEOTIDE SEQUENCE [LARGE SCALE GENOMIC DNA]</scope>
    <source>
        <strain evidence="1">YM2019G1</strain>
    </source>
</reference>
<dbReference type="PANTHER" id="PTHR45181">
    <property type="entry name" value="HEAT SHOCK PROTEIN DNAJ WITH TETRATRICOPEPTIDE REPEAT-CONTAINING PROTEIN"/>
    <property type="match status" value="1"/>
</dbReference>
<keyword evidence="2" id="KW-1185">Reference proteome</keyword>
<comment type="caution">
    <text evidence="1">The sequence shown here is derived from an EMBL/GenBank/DDBJ whole genome shotgun (WGS) entry which is preliminary data.</text>
</comment>
<name>A0A6A2ZKY9_HIBSY</name>
<dbReference type="Proteomes" id="UP000436088">
    <property type="component" value="Unassembled WGS sequence"/>
</dbReference>
<protein>
    <submittedName>
        <fullName evidence="1">Uncharacterized protein</fullName>
    </submittedName>
</protein>
<dbReference type="AlphaFoldDB" id="A0A6A2ZKY9"/>
<proteinExistence type="predicted"/>
<evidence type="ECO:0000313" key="1">
    <source>
        <dbReference type="EMBL" id="KAE8692403.1"/>
    </source>
</evidence>
<organism evidence="1 2">
    <name type="scientific">Hibiscus syriacus</name>
    <name type="common">Rose of Sharon</name>
    <dbReference type="NCBI Taxonomy" id="106335"/>
    <lineage>
        <taxon>Eukaryota</taxon>
        <taxon>Viridiplantae</taxon>
        <taxon>Streptophyta</taxon>
        <taxon>Embryophyta</taxon>
        <taxon>Tracheophyta</taxon>
        <taxon>Spermatophyta</taxon>
        <taxon>Magnoliopsida</taxon>
        <taxon>eudicotyledons</taxon>
        <taxon>Gunneridae</taxon>
        <taxon>Pentapetalae</taxon>
        <taxon>rosids</taxon>
        <taxon>malvids</taxon>
        <taxon>Malvales</taxon>
        <taxon>Malvaceae</taxon>
        <taxon>Malvoideae</taxon>
        <taxon>Hibiscus</taxon>
    </lineage>
</organism>
<dbReference type="EMBL" id="VEPZ02001135">
    <property type="protein sequence ID" value="KAE8692403.1"/>
    <property type="molecule type" value="Genomic_DNA"/>
</dbReference>
<gene>
    <name evidence="1" type="ORF">F3Y22_tig00110839pilonHSYRG00072</name>
</gene>